<evidence type="ECO:0000313" key="2">
    <source>
        <dbReference type="Proteomes" id="UP001595797"/>
    </source>
</evidence>
<reference evidence="2" key="1">
    <citation type="journal article" date="2019" name="Int. J. Syst. Evol. Microbiol.">
        <title>The Global Catalogue of Microorganisms (GCM) 10K type strain sequencing project: providing services to taxonomists for standard genome sequencing and annotation.</title>
        <authorList>
            <consortium name="The Broad Institute Genomics Platform"/>
            <consortium name="The Broad Institute Genome Sequencing Center for Infectious Disease"/>
            <person name="Wu L."/>
            <person name="Ma J."/>
        </authorList>
    </citation>
    <scope>NUCLEOTIDE SEQUENCE [LARGE SCALE GENOMIC DNA]</scope>
    <source>
        <strain evidence="2">CGMCC 4.6946</strain>
    </source>
</reference>
<gene>
    <name evidence="1" type="ORF">ACFPCS_07695</name>
</gene>
<dbReference type="RefSeq" id="WP_277550756.1">
    <property type="nucleotide sequence ID" value="NZ_JARAMH010000004.1"/>
</dbReference>
<comment type="caution">
    <text evidence="1">The sequence shown here is derived from an EMBL/GenBank/DDBJ whole genome shotgun (WGS) entry which is preliminary data.</text>
</comment>
<dbReference type="EMBL" id="JBHSIW010000007">
    <property type="protein sequence ID" value="MFC4903448.1"/>
    <property type="molecule type" value="Genomic_DNA"/>
</dbReference>
<dbReference type="Proteomes" id="UP001595797">
    <property type="component" value="Unassembled WGS sequence"/>
</dbReference>
<name>A0ABV9TIT4_9MICC</name>
<organism evidence="1 2">
    <name type="scientific">Kocuria oceani</name>
    <dbReference type="NCBI Taxonomy" id="988827"/>
    <lineage>
        <taxon>Bacteria</taxon>
        <taxon>Bacillati</taxon>
        <taxon>Actinomycetota</taxon>
        <taxon>Actinomycetes</taxon>
        <taxon>Micrococcales</taxon>
        <taxon>Micrococcaceae</taxon>
        <taxon>Kocuria</taxon>
    </lineage>
</organism>
<evidence type="ECO:0008006" key="3">
    <source>
        <dbReference type="Google" id="ProtNLM"/>
    </source>
</evidence>
<protein>
    <recommendedName>
        <fullName evidence="3">Transcriptional regulator</fullName>
    </recommendedName>
</protein>
<evidence type="ECO:0000313" key="1">
    <source>
        <dbReference type="EMBL" id="MFC4903448.1"/>
    </source>
</evidence>
<accession>A0ABV9TIT4</accession>
<proteinExistence type="predicted"/>
<keyword evidence="2" id="KW-1185">Reference proteome</keyword>
<sequence>MSQHDHENTVRAVATWRAMRIITREASGNFDLSRQALREAMRDQDPDASSAFIAALIDVGARFCKLAAEGHEMDLRGLDLAFVRDAHQGVQAALAAEGVDADLEALLGAEGDDRQR</sequence>